<dbReference type="PANTHER" id="PTHR33709:SF17">
    <property type="entry name" value="UBIQUITIN-SPECIFIC PROTEASE FAMILY C19-RELATED PROTEIN"/>
    <property type="match status" value="1"/>
</dbReference>
<feature type="transmembrane region" description="Helical" evidence="2">
    <location>
        <begin position="153"/>
        <end position="174"/>
    </location>
</feature>
<accession>A0A1D1Y1M4</accession>
<feature type="region of interest" description="Disordered" evidence="1">
    <location>
        <begin position="1"/>
        <end position="136"/>
    </location>
</feature>
<keyword evidence="2" id="KW-1133">Transmembrane helix</keyword>
<keyword evidence="2" id="KW-0472">Membrane</keyword>
<feature type="compositionally biased region" description="Pro residues" evidence="1">
    <location>
        <begin position="75"/>
        <end position="84"/>
    </location>
</feature>
<organism evidence="3">
    <name type="scientific">Anthurium amnicola</name>
    <dbReference type="NCBI Taxonomy" id="1678845"/>
    <lineage>
        <taxon>Eukaryota</taxon>
        <taxon>Viridiplantae</taxon>
        <taxon>Streptophyta</taxon>
        <taxon>Embryophyta</taxon>
        <taxon>Tracheophyta</taxon>
        <taxon>Spermatophyta</taxon>
        <taxon>Magnoliopsida</taxon>
        <taxon>Liliopsida</taxon>
        <taxon>Araceae</taxon>
        <taxon>Pothoideae</taxon>
        <taxon>Potheae</taxon>
        <taxon>Anthurium</taxon>
    </lineage>
</organism>
<keyword evidence="2" id="KW-0812">Transmembrane</keyword>
<dbReference type="AlphaFoldDB" id="A0A1D1Y1M4"/>
<feature type="compositionally biased region" description="Polar residues" evidence="1">
    <location>
        <begin position="1"/>
        <end position="15"/>
    </location>
</feature>
<evidence type="ECO:0000256" key="1">
    <source>
        <dbReference type="SAM" id="MobiDB-lite"/>
    </source>
</evidence>
<sequence length="418" mass="44466">MGSRSQSHHQLSSGMLVSGPPEQPKERAPAVASRAVPYTGGDVKKSGELGKMFDIPSSATPGGSGRSASHSGPLSRPPSGPLPPKKTSSGPLAPPNLPATGLITGGPTRRSGGQGSQQGDQTPRSKKKPDGYGPAVTALESGGDGYGFKVPKLAVWSCVVVLALGMVVGIFLLVAVKNPVILAAVGVLLVPVGLLVLWNWARKRRDLEGYLRRFPDTNLLRAKTGEFVKVTGVVTCGSIPLETSYQGVSRCVYVSTELHEYRGWSGKPANPHHKRLTWGLRHAERHVADFYISDNQGGARALVRAGNGAKVTPFVKPSLKVDITKKNKELSPGTLSWLADNSVSYDKQIMHIEEGFIKEASVISVLGILQSQDNVLMIVPPAEPISTGCQWTRCLIPIHIEGLVLIGDENPNDEVIIA</sequence>
<dbReference type="EMBL" id="GDJX01019383">
    <property type="protein sequence ID" value="JAT48553.1"/>
    <property type="molecule type" value="Transcribed_RNA"/>
</dbReference>
<proteinExistence type="predicted"/>
<name>A0A1D1Y1M4_9ARAE</name>
<evidence type="ECO:0000313" key="3">
    <source>
        <dbReference type="EMBL" id="JAT48553.1"/>
    </source>
</evidence>
<feature type="transmembrane region" description="Helical" evidence="2">
    <location>
        <begin position="180"/>
        <end position="201"/>
    </location>
</feature>
<feature type="compositionally biased region" description="Low complexity" evidence="1">
    <location>
        <begin position="105"/>
        <end position="122"/>
    </location>
</feature>
<gene>
    <name evidence="3" type="primary">At1g16860_10</name>
    <name evidence="3" type="ORF">g.87874</name>
</gene>
<dbReference type="InterPro" id="IPR040339">
    <property type="entry name" value="At1g16860-like"/>
</dbReference>
<evidence type="ECO:0000256" key="2">
    <source>
        <dbReference type="SAM" id="Phobius"/>
    </source>
</evidence>
<protein>
    <submittedName>
        <fullName evidence="3">Putative membrane protein At1g16860</fullName>
    </submittedName>
</protein>
<dbReference type="PANTHER" id="PTHR33709">
    <property type="entry name" value="OSJNBA0035M09.9 PROTEIN"/>
    <property type="match status" value="1"/>
</dbReference>
<reference evidence="3" key="1">
    <citation type="submission" date="2015-07" db="EMBL/GenBank/DDBJ databases">
        <title>Transcriptome Assembly of Anthurium amnicola.</title>
        <authorList>
            <person name="Suzuki J."/>
        </authorList>
    </citation>
    <scope>NUCLEOTIDE SEQUENCE</scope>
</reference>